<dbReference type="RefSeq" id="XP_028514961.1">
    <property type="nucleotide sequence ID" value="XM_028659160.1"/>
</dbReference>
<dbReference type="Pfam" id="PF07648">
    <property type="entry name" value="Kazal_2"/>
    <property type="match status" value="1"/>
</dbReference>
<evidence type="ECO:0000256" key="7">
    <source>
        <dbReference type="ARBA" id="ARBA00023157"/>
    </source>
</evidence>
<dbReference type="PANTHER" id="PTHR10083:SF328">
    <property type="entry name" value="TISSUE FACTOR PATHWAY INHIBITOR"/>
    <property type="match status" value="1"/>
</dbReference>
<dbReference type="PROSITE" id="PS00280">
    <property type="entry name" value="BPTI_KUNITZ_1"/>
    <property type="match status" value="2"/>
</dbReference>
<dbReference type="SMART" id="SM00280">
    <property type="entry name" value="KAZAL"/>
    <property type="match status" value="1"/>
</dbReference>
<dbReference type="PRINTS" id="PR00759">
    <property type="entry name" value="BASICPTASE"/>
</dbReference>
<evidence type="ECO:0000256" key="2">
    <source>
        <dbReference type="ARBA" id="ARBA00004613"/>
    </source>
</evidence>
<dbReference type="InterPro" id="IPR050098">
    <property type="entry name" value="TFPI/VKTCI-like"/>
</dbReference>
<evidence type="ECO:0000256" key="6">
    <source>
        <dbReference type="ARBA" id="ARBA00022900"/>
    </source>
</evidence>
<evidence type="ECO:0000256" key="3">
    <source>
        <dbReference type="ARBA" id="ARBA00007226"/>
    </source>
</evidence>
<organism evidence="12 13">
    <name type="scientific">Exaiptasia diaphana</name>
    <name type="common">Tropical sea anemone</name>
    <name type="synonym">Aiptasia pulchella</name>
    <dbReference type="NCBI Taxonomy" id="2652724"/>
    <lineage>
        <taxon>Eukaryota</taxon>
        <taxon>Metazoa</taxon>
        <taxon>Cnidaria</taxon>
        <taxon>Anthozoa</taxon>
        <taxon>Hexacorallia</taxon>
        <taxon>Actiniaria</taxon>
        <taxon>Aiptasiidae</taxon>
        <taxon>Exaiptasia</taxon>
    </lineage>
</organism>
<comment type="similarity">
    <text evidence="3">Belongs to the venom Kunitz-type family. Sea anemone type 2 potassium channel toxin subfamily.</text>
</comment>
<dbReference type="PROSITE" id="PS51465">
    <property type="entry name" value="KAZAL_2"/>
    <property type="match status" value="1"/>
</dbReference>
<dbReference type="Proteomes" id="UP000887567">
    <property type="component" value="Unplaced"/>
</dbReference>
<sequence length="312" mass="34328">MKTVLILLALVALNWSLSLACDPCQLPSDPGSCRGFFPRFFYNSQTAQCEEFIYGGCEGNANNYETLAECQAACGVVDPCAISFCSYPDTECVVIDGAATCKCPEVCKLEYQPVCGTDGNTYSNNCQLNVEACKPENRETLRLDHDGPCADPCSLTSDPGPCFGSLEHYFYNTETRNCEPFPYGGCQGNANNFEDLNTCQQICDPCSLPADPGPCFGSLEHYFYNTQTRHCEPFIYGGCQGNTNNFEALTTCHQTCDPCFQPKDPGPCFGSFERYSYNIETNQCEEFIYGGCQGNGNNFNTLERCHQACVVC</sequence>
<keyword evidence="13" id="KW-1185">Reference proteome</keyword>
<dbReference type="GO" id="GO:0005615">
    <property type="term" value="C:extracellular space"/>
    <property type="evidence" value="ECO:0007669"/>
    <property type="project" value="TreeGrafter"/>
</dbReference>
<dbReference type="CDD" id="cd00109">
    <property type="entry name" value="Kunitz-type"/>
    <property type="match status" value="4"/>
</dbReference>
<evidence type="ECO:0000256" key="1">
    <source>
        <dbReference type="ARBA" id="ARBA00004532"/>
    </source>
</evidence>
<feature type="domain" description="Kazal-like" evidence="11">
    <location>
        <begin position="95"/>
        <end position="151"/>
    </location>
</feature>
<name>A0A913YKY3_EXADI</name>
<dbReference type="InterPro" id="IPR002350">
    <property type="entry name" value="Kazal_dom"/>
</dbReference>
<dbReference type="InterPro" id="IPR036880">
    <property type="entry name" value="Kunitz_BPTI_sf"/>
</dbReference>
<dbReference type="KEGG" id="epa:114575071"/>
<evidence type="ECO:0000256" key="5">
    <source>
        <dbReference type="ARBA" id="ARBA00022690"/>
    </source>
</evidence>
<comment type="subcellular location">
    <subcellularLocation>
        <location evidence="1">Nematocyst</location>
    </subcellularLocation>
    <subcellularLocation>
        <location evidence="2">Secreted</location>
    </subcellularLocation>
</comment>
<proteinExistence type="inferred from homology"/>
<dbReference type="SUPFAM" id="SSF57362">
    <property type="entry name" value="BPTI-like"/>
    <property type="match status" value="4"/>
</dbReference>
<keyword evidence="9" id="KW-0732">Signal</keyword>
<dbReference type="Gene3D" id="3.30.60.30">
    <property type="match status" value="1"/>
</dbReference>
<dbReference type="SMART" id="SM00131">
    <property type="entry name" value="KU"/>
    <property type="match status" value="4"/>
</dbReference>
<reference evidence="12" key="1">
    <citation type="submission" date="2022-11" db="UniProtKB">
        <authorList>
            <consortium name="EnsemblMetazoa"/>
        </authorList>
    </citation>
    <scope>IDENTIFICATION</scope>
</reference>
<keyword evidence="7" id="KW-1015">Disulfide bond</keyword>
<dbReference type="CDD" id="cd00104">
    <property type="entry name" value="KAZAL_FS"/>
    <property type="match status" value="1"/>
</dbReference>
<evidence type="ECO:0000313" key="13">
    <source>
        <dbReference type="Proteomes" id="UP000887567"/>
    </source>
</evidence>
<dbReference type="OMA" id="FPSEAEC"/>
<dbReference type="PROSITE" id="PS50279">
    <property type="entry name" value="BPTI_KUNITZ_2"/>
    <property type="match status" value="4"/>
</dbReference>
<feature type="domain" description="BPTI/Kunitz inhibitor" evidence="10">
    <location>
        <begin position="206"/>
        <end position="256"/>
    </location>
</feature>
<keyword evidence="6" id="KW-0722">Serine protease inhibitor</keyword>
<feature type="domain" description="BPTI/Kunitz inhibitor" evidence="10">
    <location>
        <begin position="259"/>
        <end position="309"/>
    </location>
</feature>
<evidence type="ECO:0000313" key="12">
    <source>
        <dbReference type="EnsemblMetazoa" id="XP_028514961.1"/>
    </source>
</evidence>
<evidence type="ECO:0000256" key="4">
    <source>
        <dbReference type="ARBA" id="ARBA00022525"/>
    </source>
</evidence>
<dbReference type="GO" id="GO:0004867">
    <property type="term" value="F:serine-type endopeptidase inhibitor activity"/>
    <property type="evidence" value="ECO:0007669"/>
    <property type="project" value="UniProtKB-KW"/>
</dbReference>
<dbReference type="FunFam" id="4.10.410.10:FF:000004">
    <property type="entry name" value="Tissue factor pathway inhibitor"/>
    <property type="match status" value="2"/>
</dbReference>
<dbReference type="GO" id="GO:0042151">
    <property type="term" value="C:nematocyst"/>
    <property type="evidence" value="ECO:0007669"/>
    <property type="project" value="UniProtKB-SubCell"/>
</dbReference>
<dbReference type="SUPFAM" id="SSF100895">
    <property type="entry name" value="Kazal-type serine protease inhibitors"/>
    <property type="match status" value="1"/>
</dbReference>
<feature type="signal peptide" evidence="9">
    <location>
        <begin position="1"/>
        <end position="20"/>
    </location>
</feature>
<dbReference type="InterPro" id="IPR036058">
    <property type="entry name" value="Kazal_dom_sf"/>
</dbReference>
<dbReference type="Pfam" id="PF00014">
    <property type="entry name" value="Kunitz_BPTI"/>
    <property type="match status" value="4"/>
</dbReference>
<evidence type="ECO:0000259" key="10">
    <source>
        <dbReference type="PROSITE" id="PS50279"/>
    </source>
</evidence>
<dbReference type="OrthoDB" id="5950222at2759"/>
<evidence type="ECO:0000259" key="11">
    <source>
        <dbReference type="PROSITE" id="PS51465"/>
    </source>
</evidence>
<dbReference type="GeneID" id="114575071"/>
<dbReference type="AlphaFoldDB" id="A0A913YKY3"/>
<dbReference type="PANTHER" id="PTHR10083">
    <property type="entry name" value="KUNITZ-TYPE PROTEASE INHIBITOR-RELATED"/>
    <property type="match status" value="1"/>
</dbReference>
<protein>
    <submittedName>
        <fullName evidence="12">Uncharacterized protein</fullName>
    </submittedName>
</protein>
<keyword evidence="8" id="KW-0166">Nematocyst</keyword>
<feature type="domain" description="BPTI/Kunitz inhibitor" evidence="10">
    <location>
        <begin position="24"/>
        <end position="74"/>
    </location>
</feature>
<dbReference type="Gene3D" id="4.10.410.10">
    <property type="entry name" value="Pancreatic trypsin inhibitor Kunitz domain"/>
    <property type="match status" value="4"/>
</dbReference>
<dbReference type="EnsemblMetazoa" id="XM_028659160.1">
    <property type="protein sequence ID" value="XP_028514961.1"/>
    <property type="gene ID" value="LOC114575071"/>
</dbReference>
<dbReference type="InterPro" id="IPR002223">
    <property type="entry name" value="Kunitz_BPTI"/>
</dbReference>
<keyword evidence="5" id="KW-0646">Protease inhibitor</keyword>
<evidence type="ECO:0000256" key="8">
    <source>
        <dbReference type="ARBA" id="ARBA00023331"/>
    </source>
</evidence>
<feature type="chain" id="PRO_5037632314" evidence="9">
    <location>
        <begin position="21"/>
        <end position="312"/>
    </location>
</feature>
<dbReference type="InterPro" id="IPR020901">
    <property type="entry name" value="Prtase_inh_Kunz-CS"/>
</dbReference>
<keyword evidence="4" id="KW-0964">Secreted</keyword>
<evidence type="ECO:0000256" key="9">
    <source>
        <dbReference type="SAM" id="SignalP"/>
    </source>
</evidence>
<accession>A0A913YKY3</accession>
<feature type="domain" description="BPTI/Kunitz inhibitor" evidence="10">
    <location>
        <begin position="153"/>
        <end position="203"/>
    </location>
</feature>
<dbReference type="PROSITE" id="PS51257">
    <property type="entry name" value="PROKAR_LIPOPROTEIN"/>
    <property type="match status" value="1"/>
</dbReference>